<dbReference type="EMBL" id="JBBXMP010000183">
    <property type="protein sequence ID" value="KAL0060274.1"/>
    <property type="molecule type" value="Genomic_DNA"/>
</dbReference>
<organism evidence="1 2">
    <name type="scientific">Marasmius tenuissimus</name>
    <dbReference type="NCBI Taxonomy" id="585030"/>
    <lineage>
        <taxon>Eukaryota</taxon>
        <taxon>Fungi</taxon>
        <taxon>Dikarya</taxon>
        <taxon>Basidiomycota</taxon>
        <taxon>Agaricomycotina</taxon>
        <taxon>Agaricomycetes</taxon>
        <taxon>Agaricomycetidae</taxon>
        <taxon>Agaricales</taxon>
        <taxon>Marasmiineae</taxon>
        <taxon>Marasmiaceae</taxon>
        <taxon>Marasmius</taxon>
    </lineage>
</organism>
<name>A0ABR2ZGH1_9AGAR</name>
<comment type="caution">
    <text evidence="1">The sequence shown here is derived from an EMBL/GenBank/DDBJ whole genome shotgun (WGS) entry which is preliminary data.</text>
</comment>
<sequence length="573" mass="64929">MAIPSRFSNVLDTNYVPSEEEVEEIRSIIRGPEDEVMKLSEEITRLQAQREELQRFAERHRHLISTARRIPGELLGEIFVKCLPEKTLPARSVKDAPLLLTTVCRSWRSVALRTPRLWNSIHIFLPHPPGEFLYGEETFSNLMKGRQEGVRLWLERSGGLPLVVSLSMFHGSPRWYSRPLSNPNTRMLHKEFLSFVTQYSSRWKSLSLTHISNHAMPPLGDLNREDLPLLEEFREVGLLNHHEDAAVCHSSNLSSPFIKTLGAVESLRHLVISVVSELELNLPFQWAHLTVLRLSIHTPPHNCVLLVQRVSNLCPLLVECKLVFPCRDTSGDSPLINQHLPQNWIQLRKLDLTFTGPSISSFEETIFNIFESMTTPSLTQLSVRLNCFHVVGEDDIRAFYLSGRGLPFHNLIIRSQCKLTDLDLVMPLPGSFGDTLDLLWALTSLKVDTIRSDDETAQFDLIIQTLMDPVRCPGIRTLAISSCLSRDVTTLLDLIETRIRGPNSNLTTFKADFGVLSLSPANVKVLQAALDAAKSRQLGVSIRWEFVKRNFPDINDSAYPFTETPPDVLTWTP</sequence>
<protein>
    <recommendedName>
        <fullName evidence="3">F-box domain-containing protein</fullName>
    </recommendedName>
</protein>
<dbReference type="Gene3D" id="1.20.1280.50">
    <property type="match status" value="1"/>
</dbReference>
<evidence type="ECO:0008006" key="3">
    <source>
        <dbReference type="Google" id="ProtNLM"/>
    </source>
</evidence>
<accession>A0ABR2ZGH1</accession>
<dbReference type="Proteomes" id="UP001437256">
    <property type="component" value="Unassembled WGS sequence"/>
</dbReference>
<proteinExistence type="predicted"/>
<gene>
    <name evidence="1" type="ORF">AAF712_012937</name>
</gene>
<evidence type="ECO:0000313" key="1">
    <source>
        <dbReference type="EMBL" id="KAL0060274.1"/>
    </source>
</evidence>
<reference evidence="1 2" key="1">
    <citation type="submission" date="2024-05" db="EMBL/GenBank/DDBJ databases">
        <title>A draft genome resource for the thread blight pathogen Marasmius tenuissimus strain MS-2.</title>
        <authorList>
            <person name="Yulfo-Soto G.E."/>
            <person name="Baruah I.K."/>
            <person name="Amoako-Attah I."/>
            <person name="Bukari Y."/>
            <person name="Meinhardt L.W."/>
            <person name="Bailey B.A."/>
            <person name="Cohen S.P."/>
        </authorList>
    </citation>
    <scope>NUCLEOTIDE SEQUENCE [LARGE SCALE GENOMIC DNA]</scope>
    <source>
        <strain evidence="1 2">MS-2</strain>
    </source>
</reference>
<keyword evidence="2" id="KW-1185">Reference proteome</keyword>
<evidence type="ECO:0000313" key="2">
    <source>
        <dbReference type="Proteomes" id="UP001437256"/>
    </source>
</evidence>